<organism evidence="1 2">
    <name type="scientific">Bicyclus anynana</name>
    <name type="common">Squinting bush brown butterfly</name>
    <dbReference type="NCBI Taxonomy" id="110368"/>
    <lineage>
        <taxon>Eukaryota</taxon>
        <taxon>Metazoa</taxon>
        <taxon>Ecdysozoa</taxon>
        <taxon>Arthropoda</taxon>
        <taxon>Hexapoda</taxon>
        <taxon>Insecta</taxon>
        <taxon>Pterygota</taxon>
        <taxon>Neoptera</taxon>
        <taxon>Endopterygota</taxon>
        <taxon>Lepidoptera</taxon>
        <taxon>Glossata</taxon>
        <taxon>Ditrysia</taxon>
        <taxon>Papilionoidea</taxon>
        <taxon>Nymphalidae</taxon>
        <taxon>Satyrinae</taxon>
        <taxon>Satyrini</taxon>
        <taxon>Mycalesina</taxon>
        <taxon>Bicyclus</taxon>
    </lineage>
</organism>
<keyword evidence="1" id="KW-1185">Reference proteome</keyword>
<evidence type="ECO:0000313" key="1">
    <source>
        <dbReference type="Proteomes" id="UP001652582"/>
    </source>
</evidence>
<name>A0ABM3LR00_BICAN</name>
<proteinExistence type="predicted"/>
<sequence>MEGSQDKQFPMKTFYYPLDLSDEEDNSILNSKKTSTKRNNSIEVFFEKQKKRKKGGNSSSVARACDGGLSYISSGDGESADATRMIKIDVFDMKSLKGISPQDFWKYADLRLKYFVKSEDDKHYQSTQEIIYGITKQIAEKQGCKKYFIDRNPKSQ</sequence>
<dbReference type="RefSeq" id="XP_052741477.1">
    <property type="nucleotide sequence ID" value="XM_052885517.1"/>
</dbReference>
<protein>
    <submittedName>
        <fullName evidence="2">Uncharacterized protein LOC128198741</fullName>
    </submittedName>
</protein>
<reference evidence="2" key="1">
    <citation type="submission" date="2025-08" db="UniProtKB">
        <authorList>
            <consortium name="RefSeq"/>
        </authorList>
    </citation>
    <scope>IDENTIFICATION</scope>
</reference>
<dbReference type="Proteomes" id="UP001652582">
    <property type="component" value="Chromosome 14"/>
</dbReference>
<gene>
    <name evidence="2" type="primary">LOC128198741</name>
</gene>
<dbReference type="GeneID" id="128198741"/>
<evidence type="ECO:0000313" key="2">
    <source>
        <dbReference type="RefSeq" id="XP_052741477.1"/>
    </source>
</evidence>
<accession>A0ABM3LR00</accession>